<organism evidence="1 2">
    <name type="scientific">Heterorhabditis bacteriophora</name>
    <name type="common">Entomopathogenic nematode worm</name>
    <dbReference type="NCBI Taxonomy" id="37862"/>
    <lineage>
        <taxon>Eukaryota</taxon>
        <taxon>Metazoa</taxon>
        <taxon>Ecdysozoa</taxon>
        <taxon>Nematoda</taxon>
        <taxon>Chromadorea</taxon>
        <taxon>Rhabditida</taxon>
        <taxon>Rhabditina</taxon>
        <taxon>Rhabditomorpha</taxon>
        <taxon>Strongyloidea</taxon>
        <taxon>Heterorhabditidae</taxon>
        <taxon>Heterorhabditis</taxon>
    </lineage>
</organism>
<accession>A0A1I7X120</accession>
<dbReference type="WBParaSite" id="Hba_11151">
    <property type="protein sequence ID" value="Hba_11151"/>
    <property type="gene ID" value="Hba_11151"/>
</dbReference>
<proteinExistence type="predicted"/>
<evidence type="ECO:0000313" key="2">
    <source>
        <dbReference type="WBParaSite" id="Hba_11151"/>
    </source>
</evidence>
<dbReference type="AlphaFoldDB" id="A0A1I7X120"/>
<protein>
    <submittedName>
        <fullName evidence="2">START domain-containing protein</fullName>
    </submittedName>
</protein>
<reference evidence="2" key="1">
    <citation type="submission" date="2016-11" db="UniProtKB">
        <authorList>
            <consortium name="WormBaseParasite"/>
        </authorList>
    </citation>
    <scope>IDENTIFICATION</scope>
</reference>
<name>A0A1I7X120_HETBA</name>
<evidence type="ECO:0000313" key="1">
    <source>
        <dbReference type="Proteomes" id="UP000095283"/>
    </source>
</evidence>
<keyword evidence="1" id="KW-1185">Reference proteome</keyword>
<sequence length="105" mass="11855">MKAFLSCYNCCLDYGCYLPKIVTIIHANNKSTCKYYLFQFIRGKEADVGWVLTKIRLQGGKTGEIAGNKILVKTRNFEMSHRRCQIRNIPDARASSSSPPSVSMT</sequence>
<dbReference type="Proteomes" id="UP000095283">
    <property type="component" value="Unplaced"/>
</dbReference>